<keyword evidence="1" id="KW-0802">TPR repeat</keyword>
<proteinExistence type="predicted"/>
<dbReference type="OrthoDB" id="6238291at2"/>
<dbReference type="InterPro" id="IPR011990">
    <property type="entry name" value="TPR-like_helical_dom_sf"/>
</dbReference>
<gene>
    <name evidence="2" type="ORF">CWE25_06545</name>
</gene>
<dbReference type="SUPFAM" id="SSF48452">
    <property type="entry name" value="TPR-like"/>
    <property type="match status" value="1"/>
</dbReference>
<organism evidence="2 3">
    <name type="scientific">Idiomarina fontislapidosi</name>
    <dbReference type="NCBI Taxonomy" id="263723"/>
    <lineage>
        <taxon>Bacteria</taxon>
        <taxon>Pseudomonadati</taxon>
        <taxon>Pseudomonadota</taxon>
        <taxon>Gammaproteobacteria</taxon>
        <taxon>Alteromonadales</taxon>
        <taxon>Idiomarinaceae</taxon>
        <taxon>Idiomarina</taxon>
    </lineage>
</organism>
<dbReference type="Gene3D" id="1.25.40.10">
    <property type="entry name" value="Tetratricopeptide repeat domain"/>
    <property type="match status" value="1"/>
</dbReference>
<accession>A0A432Y283</accession>
<dbReference type="InterPro" id="IPR019734">
    <property type="entry name" value="TPR_rpt"/>
</dbReference>
<feature type="repeat" description="TPR" evidence="1">
    <location>
        <begin position="59"/>
        <end position="92"/>
    </location>
</feature>
<evidence type="ECO:0000313" key="3">
    <source>
        <dbReference type="Proteomes" id="UP000287330"/>
    </source>
</evidence>
<dbReference type="PROSITE" id="PS50005">
    <property type="entry name" value="TPR"/>
    <property type="match status" value="2"/>
</dbReference>
<reference evidence="3" key="1">
    <citation type="journal article" date="2018" name="Front. Microbiol.">
        <title>Genome-Based Analysis Reveals the Taxonomy and Diversity of the Family Idiomarinaceae.</title>
        <authorList>
            <person name="Liu Y."/>
            <person name="Lai Q."/>
            <person name="Shao Z."/>
        </authorList>
    </citation>
    <scope>NUCLEOTIDE SEQUENCE [LARGE SCALE GENOMIC DNA]</scope>
    <source>
        <strain evidence="3">F23</strain>
    </source>
</reference>
<dbReference type="EMBL" id="PIPV01000004">
    <property type="protein sequence ID" value="RUO55036.1"/>
    <property type="molecule type" value="Genomic_DNA"/>
</dbReference>
<sequence>MRGLVTVSISLVLTGCSSTASNASADAHLRAGMAYIKHQQLDHAERHLKQAFLIAPRRIDTVLALGHWYLSKERVNSALLLYQEALSWQPMSGVLHNNYAVALCLSGQQEAARQAFAKAKRLGAQSGKQNRCAQHR</sequence>
<dbReference type="AlphaFoldDB" id="A0A432Y283"/>
<evidence type="ECO:0000256" key="1">
    <source>
        <dbReference type="PROSITE-ProRule" id="PRU00339"/>
    </source>
</evidence>
<name>A0A432Y283_9GAMM</name>
<dbReference type="PROSITE" id="PS51257">
    <property type="entry name" value="PROKAR_LIPOPROTEIN"/>
    <property type="match status" value="1"/>
</dbReference>
<keyword evidence="3" id="KW-1185">Reference proteome</keyword>
<protein>
    <submittedName>
        <fullName evidence="2">Pilus assembly protein PilF</fullName>
    </submittedName>
</protein>
<dbReference type="RefSeq" id="WP_110574079.1">
    <property type="nucleotide sequence ID" value="NZ_PIPV01000004.1"/>
</dbReference>
<feature type="repeat" description="TPR" evidence="1">
    <location>
        <begin position="25"/>
        <end position="58"/>
    </location>
</feature>
<dbReference type="Pfam" id="PF13181">
    <property type="entry name" value="TPR_8"/>
    <property type="match status" value="1"/>
</dbReference>
<dbReference type="Proteomes" id="UP000287330">
    <property type="component" value="Unassembled WGS sequence"/>
</dbReference>
<evidence type="ECO:0000313" key="2">
    <source>
        <dbReference type="EMBL" id="RUO55036.1"/>
    </source>
</evidence>
<comment type="caution">
    <text evidence="2">The sequence shown here is derived from an EMBL/GenBank/DDBJ whole genome shotgun (WGS) entry which is preliminary data.</text>
</comment>